<dbReference type="SUPFAM" id="SSF109854">
    <property type="entry name" value="DinB/YfiT-like putative metalloenzymes"/>
    <property type="match status" value="1"/>
</dbReference>
<protein>
    <submittedName>
        <fullName evidence="3">Maleylpyruvate isomerase N-terminal domain-containing protein</fullName>
    </submittedName>
</protein>
<evidence type="ECO:0000256" key="1">
    <source>
        <dbReference type="SAM" id="MobiDB-lite"/>
    </source>
</evidence>
<accession>A0ABY8QRL9</accession>
<feature type="region of interest" description="Disordered" evidence="1">
    <location>
        <begin position="183"/>
        <end position="204"/>
    </location>
</feature>
<evidence type="ECO:0000313" key="4">
    <source>
        <dbReference type="Proteomes" id="UP001209083"/>
    </source>
</evidence>
<dbReference type="Proteomes" id="UP001209083">
    <property type="component" value="Chromosome"/>
</dbReference>
<name>A0ABY8QRL9_9MICO</name>
<keyword evidence="4" id="KW-1185">Reference proteome</keyword>
<organism evidence="3 4">
    <name type="scientific">Saxibacter everestensis</name>
    <dbReference type="NCBI Taxonomy" id="2909229"/>
    <lineage>
        <taxon>Bacteria</taxon>
        <taxon>Bacillati</taxon>
        <taxon>Actinomycetota</taxon>
        <taxon>Actinomycetes</taxon>
        <taxon>Micrococcales</taxon>
        <taxon>Brevibacteriaceae</taxon>
        <taxon>Saxibacter</taxon>
    </lineage>
</organism>
<dbReference type="Pfam" id="PF12867">
    <property type="entry name" value="DinB_2"/>
    <property type="match status" value="1"/>
</dbReference>
<gene>
    <name evidence="3" type="ORF">LWF01_16360</name>
</gene>
<sequence>MSLGATEFRAGVDAVIPLLQQIEPAQWDEMAFRLTWTCRETVDHLSDDFAFYAMQLAGQTPPTNDYLRVIEPAAEREGGPANVMRTEPTAGTAGIVQTLDATAGLLAAVVAVTPADKRGYHPRGLADAGGFAAMGAIELVLHAHDILQTFDIPYSPAPTLTCGILDRLLPAASRTDDPWADLLEASGRGPSGPRPWTWDANVRD</sequence>
<dbReference type="GO" id="GO:0016853">
    <property type="term" value="F:isomerase activity"/>
    <property type="evidence" value="ECO:0007669"/>
    <property type="project" value="UniProtKB-KW"/>
</dbReference>
<keyword evidence="3" id="KW-0413">Isomerase</keyword>
<dbReference type="InterPro" id="IPR034660">
    <property type="entry name" value="DinB/YfiT-like"/>
</dbReference>
<reference evidence="3 4" key="1">
    <citation type="submission" date="2023-05" db="EMBL/GenBank/DDBJ databases">
        <title>Lithophilousrod everest ZFBP1038 complete genpme.</title>
        <authorList>
            <person name="Tian M."/>
        </authorList>
    </citation>
    <scope>NUCLEOTIDE SEQUENCE [LARGE SCALE GENOMIC DNA]</scope>
    <source>
        <strain evidence="3 4">ZFBP1038</strain>
    </source>
</reference>
<dbReference type="RefSeq" id="WP_349638434.1">
    <property type="nucleotide sequence ID" value="NZ_CP090958.1"/>
</dbReference>
<dbReference type="EMBL" id="CP090958">
    <property type="protein sequence ID" value="WGW11644.1"/>
    <property type="molecule type" value="Genomic_DNA"/>
</dbReference>
<feature type="domain" description="DinB-like" evidence="2">
    <location>
        <begin position="12"/>
        <end position="145"/>
    </location>
</feature>
<dbReference type="InterPro" id="IPR024775">
    <property type="entry name" value="DinB-like"/>
</dbReference>
<evidence type="ECO:0000259" key="2">
    <source>
        <dbReference type="Pfam" id="PF12867"/>
    </source>
</evidence>
<proteinExistence type="predicted"/>
<evidence type="ECO:0000313" key="3">
    <source>
        <dbReference type="EMBL" id="WGW11644.1"/>
    </source>
</evidence>
<dbReference type="Gene3D" id="1.20.120.450">
    <property type="entry name" value="dinb family like domain"/>
    <property type="match status" value="1"/>
</dbReference>